<evidence type="ECO:0000256" key="6">
    <source>
        <dbReference type="PROSITE-ProRule" id="PRU00433"/>
    </source>
</evidence>
<dbReference type="EMBL" id="QEKO01000001">
    <property type="protein sequence ID" value="PVY68547.1"/>
    <property type="molecule type" value="Genomic_DNA"/>
</dbReference>
<keyword evidence="10" id="KW-1185">Reference proteome</keyword>
<dbReference type="InterPro" id="IPR036909">
    <property type="entry name" value="Cyt_c-like_dom_sf"/>
</dbReference>
<dbReference type="OrthoDB" id="8777614at2"/>
<dbReference type="GO" id="GO:0046872">
    <property type="term" value="F:metal ion binding"/>
    <property type="evidence" value="ECO:0007669"/>
    <property type="project" value="UniProtKB-KW"/>
</dbReference>
<dbReference type="InterPro" id="IPR009056">
    <property type="entry name" value="Cyt_c-like_dom"/>
</dbReference>
<dbReference type="Proteomes" id="UP000246145">
    <property type="component" value="Unassembled WGS sequence"/>
</dbReference>
<accession>A0A2U1CRM1</accession>
<dbReference type="GO" id="GO:0020037">
    <property type="term" value="F:heme binding"/>
    <property type="evidence" value="ECO:0007669"/>
    <property type="project" value="InterPro"/>
</dbReference>
<keyword evidence="7" id="KW-0732">Signal</keyword>
<dbReference type="STRING" id="1231391.GCA_000308195_03576"/>
<dbReference type="PANTHER" id="PTHR33751:SF9">
    <property type="entry name" value="CYTOCHROME C4"/>
    <property type="match status" value="1"/>
</dbReference>
<evidence type="ECO:0000256" key="1">
    <source>
        <dbReference type="ARBA" id="ARBA00022448"/>
    </source>
</evidence>
<feature type="chain" id="PRO_5015774854" evidence="7">
    <location>
        <begin position="23"/>
        <end position="120"/>
    </location>
</feature>
<evidence type="ECO:0000256" key="2">
    <source>
        <dbReference type="ARBA" id="ARBA00022617"/>
    </source>
</evidence>
<dbReference type="GO" id="GO:0009055">
    <property type="term" value="F:electron transfer activity"/>
    <property type="evidence" value="ECO:0007669"/>
    <property type="project" value="InterPro"/>
</dbReference>
<dbReference type="Gene3D" id="1.10.760.10">
    <property type="entry name" value="Cytochrome c-like domain"/>
    <property type="match status" value="1"/>
</dbReference>
<dbReference type="PANTHER" id="PTHR33751">
    <property type="entry name" value="CBB3-TYPE CYTOCHROME C OXIDASE SUBUNIT FIXP"/>
    <property type="match status" value="1"/>
</dbReference>
<sequence>MNKLTLAVAASLFAIAGASAHAADLAAGQEAFQKYTCATCHGADGKTSTLPTYPILAGQHADYLVHALKTYKRGQAGAPATANVRKNAVMGAMVQQLSNADIENIAAWLASLPSPLSISK</sequence>
<gene>
    <name evidence="9" type="ORF">C7440_0953</name>
</gene>
<keyword evidence="3 6" id="KW-0479">Metal-binding</keyword>
<evidence type="ECO:0000256" key="4">
    <source>
        <dbReference type="ARBA" id="ARBA00022982"/>
    </source>
</evidence>
<dbReference type="PROSITE" id="PS51007">
    <property type="entry name" value="CYTC"/>
    <property type="match status" value="1"/>
</dbReference>
<keyword evidence="1" id="KW-0813">Transport</keyword>
<dbReference type="RefSeq" id="WP_116517630.1">
    <property type="nucleotide sequence ID" value="NZ_JACCEX010000001.1"/>
</dbReference>
<dbReference type="AlphaFoldDB" id="A0A2U1CRM1"/>
<dbReference type="SUPFAM" id="SSF46626">
    <property type="entry name" value="Cytochrome c"/>
    <property type="match status" value="1"/>
</dbReference>
<keyword evidence="5 6" id="KW-0408">Iron</keyword>
<evidence type="ECO:0000313" key="9">
    <source>
        <dbReference type="EMBL" id="PVY68547.1"/>
    </source>
</evidence>
<evidence type="ECO:0000256" key="3">
    <source>
        <dbReference type="ARBA" id="ARBA00022723"/>
    </source>
</evidence>
<evidence type="ECO:0000259" key="8">
    <source>
        <dbReference type="PROSITE" id="PS51007"/>
    </source>
</evidence>
<dbReference type="InterPro" id="IPR050597">
    <property type="entry name" value="Cytochrome_c_Oxidase_Subunit"/>
</dbReference>
<name>A0A2U1CRM1_9BURK</name>
<evidence type="ECO:0000256" key="7">
    <source>
        <dbReference type="SAM" id="SignalP"/>
    </source>
</evidence>
<keyword evidence="4" id="KW-0249">Electron transport</keyword>
<feature type="domain" description="Cytochrome c" evidence="8">
    <location>
        <begin position="23"/>
        <end position="113"/>
    </location>
</feature>
<evidence type="ECO:0000313" key="10">
    <source>
        <dbReference type="Proteomes" id="UP000246145"/>
    </source>
</evidence>
<keyword evidence="2 6" id="KW-0349">Heme</keyword>
<evidence type="ECO:0000256" key="5">
    <source>
        <dbReference type="ARBA" id="ARBA00023004"/>
    </source>
</evidence>
<proteinExistence type="predicted"/>
<organism evidence="9 10">
    <name type="scientific">Pusillimonas noertemannii</name>
    <dbReference type="NCBI Taxonomy" id="305977"/>
    <lineage>
        <taxon>Bacteria</taxon>
        <taxon>Pseudomonadati</taxon>
        <taxon>Pseudomonadota</taxon>
        <taxon>Betaproteobacteria</taxon>
        <taxon>Burkholderiales</taxon>
        <taxon>Alcaligenaceae</taxon>
        <taxon>Pusillimonas</taxon>
    </lineage>
</organism>
<dbReference type="Pfam" id="PF00034">
    <property type="entry name" value="Cytochrom_C"/>
    <property type="match status" value="1"/>
</dbReference>
<feature type="signal peptide" evidence="7">
    <location>
        <begin position="1"/>
        <end position="22"/>
    </location>
</feature>
<comment type="caution">
    <text evidence="9">The sequence shown here is derived from an EMBL/GenBank/DDBJ whole genome shotgun (WGS) entry which is preliminary data.</text>
</comment>
<reference evidence="9 10" key="1">
    <citation type="submission" date="2018-04" db="EMBL/GenBank/DDBJ databases">
        <title>Genomic Encyclopedia of Type Strains, Phase IV (KMG-IV): sequencing the most valuable type-strain genomes for metagenomic binning, comparative biology and taxonomic classification.</title>
        <authorList>
            <person name="Goeker M."/>
        </authorList>
    </citation>
    <scope>NUCLEOTIDE SEQUENCE [LARGE SCALE GENOMIC DNA]</scope>
    <source>
        <strain evidence="9 10">DSM 10065</strain>
    </source>
</reference>
<protein>
    <submittedName>
        <fullName evidence="9">Cytochrome c553</fullName>
    </submittedName>
</protein>